<dbReference type="GO" id="GO:0006935">
    <property type="term" value="P:chemotaxis"/>
    <property type="evidence" value="ECO:0007669"/>
    <property type="project" value="InterPro"/>
</dbReference>
<evidence type="ECO:0000256" key="3">
    <source>
        <dbReference type="PROSITE-ProRule" id="PRU00284"/>
    </source>
</evidence>
<dbReference type="PROSITE" id="PS50111">
    <property type="entry name" value="CHEMOTAXIS_TRANSDUC_2"/>
    <property type="match status" value="1"/>
</dbReference>
<dbReference type="SUPFAM" id="SSF58104">
    <property type="entry name" value="Methyl-accepting chemotaxis protein (MCP) signaling domain"/>
    <property type="match status" value="1"/>
</dbReference>
<evidence type="ECO:0000313" key="5">
    <source>
        <dbReference type="EMBL" id="CAB3656236.1"/>
    </source>
</evidence>
<keyword evidence="3" id="KW-0807">Transducer</keyword>
<reference evidence="5 6" key="1">
    <citation type="submission" date="2020-04" db="EMBL/GenBank/DDBJ databases">
        <authorList>
            <person name="De Canck E."/>
        </authorList>
    </citation>
    <scope>NUCLEOTIDE SEQUENCE [LARGE SCALE GENOMIC DNA]</scope>
    <source>
        <strain evidence="5 6">LMG 24238</strain>
    </source>
</reference>
<dbReference type="Proteomes" id="UP000494255">
    <property type="component" value="Unassembled WGS sequence"/>
</dbReference>
<name>A0A6J5A6T4_9BURK</name>
<evidence type="ECO:0000313" key="6">
    <source>
        <dbReference type="Proteomes" id="UP000494255"/>
    </source>
</evidence>
<evidence type="ECO:0000256" key="2">
    <source>
        <dbReference type="ARBA" id="ARBA00029447"/>
    </source>
</evidence>
<dbReference type="AlphaFoldDB" id="A0A6J5A6T4"/>
<dbReference type="InterPro" id="IPR004090">
    <property type="entry name" value="Chemotax_Me-accpt_rcpt"/>
</dbReference>
<dbReference type="InterPro" id="IPR051310">
    <property type="entry name" value="MCP_chemotaxis"/>
</dbReference>
<proteinExistence type="inferred from homology"/>
<dbReference type="RefSeq" id="WP_281370222.1">
    <property type="nucleotide sequence ID" value="NZ_CADIKC010000001.1"/>
</dbReference>
<evidence type="ECO:0000256" key="1">
    <source>
        <dbReference type="ARBA" id="ARBA00022481"/>
    </source>
</evidence>
<comment type="similarity">
    <text evidence="2">Belongs to the methyl-accepting chemotaxis (MCP) protein family.</text>
</comment>
<gene>
    <name evidence="5" type="ORF">LMG24238_01424</name>
</gene>
<dbReference type="GeneID" id="97046333"/>
<dbReference type="Gene3D" id="1.10.287.950">
    <property type="entry name" value="Methyl-accepting chemotaxis protein"/>
    <property type="match status" value="1"/>
</dbReference>
<accession>A0A6J5A6T4</accession>
<sequence length="100" mass="10602">MADSRRQTAAGVEVTKCVCRPCPAQCNAFEGTAKRIGDIIGVIDGIAFRINILTLNATVETARAGEAGGSFAVVAGCWRDAARGFEHEAHELEPEDLTLI</sequence>
<feature type="domain" description="Methyl-accepting transducer" evidence="4">
    <location>
        <begin position="29"/>
        <end position="93"/>
    </location>
</feature>
<evidence type="ECO:0000259" key="4">
    <source>
        <dbReference type="PROSITE" id="PS50111"/>
    </source>
</evidence>
<dbReference type="PANTHER" id="PTHR43531:SF14">
    <property type="entry name" value="METHYL-ACCEPTING CHEMOTAXIS PROTEIN I-RELATED"/>
    <property type="match status" value="1"/>
</dbReference>
<dbReference type="GO" id="GO:0005886">
    <property type="term" value="C:plasma membrane"/>
    <property type="evidence" value="ECO:0007669"/>
    <property type="project" value="TreeGrafter"/>
</dbReference>
<dbReference type="PANTHER" id="PTHR43531">
    <property type="entry name" value="PROTEIN ICFG"/>
    <property type="match status" value="1"/>
</dbReference>
<dbReference type="GO" id="GO:0007165">
    <property type="term" value="P:signal transduction"/>
    <property type="evidence" value="ECO:0007669"/>
    <property type="project" value="UniProtKB-KW"/>
</dbReference>
<protein>
    <recommendedName>
        <fullName evidence="4">Methyl-accepting transducer domain-containing protein</fullName>
    </recommendedName>
</protein>
<organism evidence="5 6">
    <name type="scientific">Paraburkholderia sediminicola</name>
    <dbReference type="NCBI Taxonomy" id="458836"/>
    <lineage>
        <taxon>Bacteria</taxon>
        <taxon>Pseudomonadati</taxon>
        <taxon>Pseudomonadota</taxon>
        <taxon>Betaproteobacteria</taxon>
        <taxon>Burkholderiales</taxon>
        <taxon>Burkholderiaceae</taxon>
        <taxon>Paraburkholderia</taxon>
    </lineage>
</organism>
<dbReference type="EMBL" id="CADIKC010000001">
    <property type="protein sequence ID" value="CAB3656236.1"/>
    <property type="molecule type" value="Genomic_DNA"/>
</dbReference>
<dbReference type="GO" id="GO:0004888">
    <property type="term" value="F:transmembrane signaling receptor activity"/>
    <property type="evidence" value="ECO:0007669"/>
    <property type="project" value="InterPro"/>
</dbReference>
<dbReference type="Pfam" id="PF00015">
    <property type="entry name" value="MCPsignal"/>
    <property type="match status" value="1"/>
</dbReference>
<keyword evidence="1" id="KW-0488">Methylation</keyword>
<keyword evidence="6" id="KW-1185">Reference proteome</keyword>
<dbReference type="PRINTS" id="PR00260">
    <property type="entry name" value="CHEMTRNSDUCR"/>
</dbReference>
<dbReference type="InterPro" id="IPR004089">
    <property type="entry name" value="MCPsignal_dom"/>
</dbReference>